<dbReference type="EMBL" id="ML996081">
    <property type="protein sequence ID" value="KAF2157960.1"/>
    <property type="molecule type" value="Genomic_DNA"/>
</dbReference>
<feature type="compositionally biased region" description="Polar residues" evidence="1">
    <location>
        <begin position="1"/>
        <end position="16"/>
    </location>
</feature>
<sequence>MSDTEQSTPATPTVPATQGDIKFTEKEERVLKVVWGCMKSLPEVDMTKLTTAAGFQTQKTCANTWGVIKKKLVAQAAANGVEIDLSSKPGKAPAKTSPKKRVKSEADADGVDGGDEGQGGNEPPTKPKKVRKSPTKKSAKSEVKVEAGDDEDAASVGAAE</sequence>
<evidence type="ECO:0000313" key="3">
    <source>
        <dbReference type="Proteomes" id="UP000799439"/>
    </source>
</evidence>
<dbReference type="AlphaFoldDB" id="A0A9P4JE72"/>
<evidence type="ECO:0008006" key="4">
    <source>
        <dbReference type="Google" id="ProtNLM"/>
    </source>
</evidence>
<name>A0A9P4JE72_9PEZI</name>
<comment type="caution">
    <text evidence="2">The sequence shown here is derived from an EMBL/GenBank/DDBJ whole genome shotgun (WGS) entry which is preliminary data.</text>
</comment>
<reference evidence="2" key="1">
    <citation type="journal article" date="2020" name="Stud. Mycol.">
        <title>101 Dothideomycetes genomes: a test case for predicting lifestyles and emergence of pathogens.</title>
        <authorList>
            <person name="Haridas S."/>
            <person name="Albert R."/>
            <person name="Binder M."/>
            <person name="Bloem J."/>
            <person name="Labutti K."/>
            <person name="Salamov A."/>
            <person name="Andreopoulos B."/>
            <person name="Baker S."/>
            <person name="Barry K."/>
            <person name="Bills G."/>
            <person name="Bluhm B."/>
            <person name="Cannon C."/>
            <person name="Castanera R."/>
            <person name="Culley D."/>
            <person name="Daum C."/>
            <person name="Ezra D."/>
            <person name="Gonzalez J."/>
            <person name="Henrissat B."/>
            <person name="Kuo A."/>
            <person name="Liang C."/>
            <person name="Lipzen A."/>
            <person name="Lutzoni F."/>
            <person name="Magnuson J."/>
            <person name="Mondo S."/>
            <person name="Nolan M."/>
            <person name="Ohm R."/>
            <person name="Pangilinan J."/>
            <person name="Park H.-J."/>
            <person name="Ramirez L."/>
            <person name="Alfaro M."/>
            <person name="Sun H."/>
            <person name="Tritt A."/>
            <person name="Yoshinaga Y."/>
            <person name="Zwiers L.-H."/>
            <person name="Turgeon B."/>
            <person name="Goodwin S."/>
            <person name="Spatafora J."/>
            <person name="Crous P."/>
            <person name="Grigoriev I."/>
        </authorList>
    </citation>
    <scope>NUCLEOTIDE SEQUENCE</scope>
    <source>
        <strain evidence="2">CBS 260.36</strain>
    </source>
</reference>
<evidence type="ECO:0000313" key="2">
    <source>
        <dbReference type="EMBL" id="KAF2157960.1"/>
    </source>
</evidence>
<accession>A0A9P4JE72</accession>
<evidence type="ECO:0000256" key="1">
    <source>
        <dbReference type="SAM" id="MobiDB-lite"/>
    </source>
</evidence>
<organism evidence="2 3">
    <name type="scientific">Myriangium duriaei CBS 260.36</name>
    <dbReference type="NCBI Taxonomy" id="1168546"/>
    <lineage>
        <taxon>Eukaryota</taxon>
        <taxon>Fungi</taxon>
        <taxon>Dikarya</taxon>
        <taxon>Ascomycota</taxon>
        <taxon>Pezizomycotina</taxon>
        <taxon>Dothideomycetes</taxon>
        <taxon>Dothideomycetidae</taxon>
        <taxon>Myriangiales</taxon>
        <taxon>Myriangiaceae</taxon>
        <taxon>Myriangium</taxon>
    </lineage>
</organism>
<feature type="compositionally biased region" description="Basic residues" evidence="1">
    <location>
        <begin position="126"/>
        <end position="138"/>
    </location>
</feature>
<proteinExistence type="predicted"/>
<feature type="region of interest" description="Disordered" evidence="1">
    <location>
        <begin position="81"/>
        <end position="160"/>
    </location>
</feature>
<dbReference type="OrthoDB" id="5403747at2759"/>
<protein>
    <recommendedName>
        <fullName evidence="4">Myb-like domain-containing protein</fullName>
    </recommendedName>
</protein>
<gene>
    <name evidence="2" type="ORF">K461DRAFT_27644</name>
</gene>
<feature type="region of interest" description="Disordered" evidence="1">
    <location>
        <begin position="1"/>
        <end position="21"/>
    </location>
</feature>
<keyword evidence="3" id="KW-1185">Reference proteome</keyword>
<dbReference type="Proteomes" id="UP000799439">
    <property type="component" value="Unassembled WGS sequence"/>
</dbReference>